<sequence>MVMPVVGQLVRSTVSPKGSYYESMDHLVVVHRAAPRSDGEQLTLATVADADMVLIGMFGTTRGSQDEGTFVACPTAGRSEAEANEAVRLALAAIKAEMPRHLDSQAESSCILWPDCPTPIVDFVKAEMRLLWEDHVYDLYTTDKAPTKFGVGMGSSWVDEETGETFVIDIVRRSDFELMLANLYKYDPEYLEFITQTYPFTELNCMIRAYPKGADPTTASHEQGEPAAWASTHYDLSIAGLTTMERFRRRKLAAKGVEVVSHLQIEFMRKHFPTVFDDGAMPPLSFGMVKDGNDASVRTMKGCGFSKLEGVRFQWIGIKLSSV</sequence>
<evidence type="ECO:0000313" key="1">
    <source>
        <dbReference type="EMBL" id="KAL2916563.1"/>
    </source>
</evidence>
<name>A0ABR4NAM9_9FUNG</name>
<dbReference type="Proteomes" id="UP001527925">
    <property type="component" value="Unassembled WGS sequence"/>
</dbReference>
<protein>
    <submittedName>
        <fullName evidence="1">Uncharacterized protein</fullName>
    </submittedName>
</protein>
<comment type="caution">
    <text evidence="1">The sequence shown here is derived from an EMBL/GenBank/DDBJ whole genome shotgun (WGS) entry which is preliminary data.</text>
</comment>
<accession>A0ABR4NAM9</accession>
<keyword evidence="2" id="KW-1185">Reference proteome</keyword>
<dbReference type="EMBL" id="JADGIZ020000016">
    <property type="protein sequence ID" value="KAL2916563.1"/>
    <property type="molecule type" value="Genomic_DNA"/>
</dbReference>
<reference evidence="1 2" key="1">
    <citation type="submission" date="2023-09" db="EMBL/GenBank/DDBJ databases">
        <title>Pangenome analysis of Batrachochytrium dendrobatidis and related Chytrids.</title>
        <authorList>
            <person name="Yacoub M.N."/>
            <person name="Stajich J.E."/>
            <person name="James T.Y."/>
        </authorList>
    </citation>
    <scope>NUCLEOTIDE SEQUENCE [LARGE SCALE GENOMIC DNA]</scope>
    <source>
        <strain evidence="1 2">JEL0888</strain>
    </source>
</reference>
<dbReference type="Gene3D" id="3.40.630.30">
    <property type="match status" value="1"/>
</dbReference>
<gene>
    <name evidence="1" type="ORF">HK105_203996</name>
</gene>
<proteinExistence type="predicted"/>
<organism evidence="1 2">
    <name type="scientific">Polyrhizophydium stewartii</name>
    <dbReference type="NCBI Taxonomy" id="2732419"/>
    <lineage>
        <taxon>Eukaryota</taxon>
        <taxon>Fungi</taxon>
        <taxon>Fungi incertae sedis</taxon>
        <taxon>Chytridiomycota</taxon>
        <taxon>Chytridiomycota incertae sedis</taxon>
        <taxon>Chytridiomycetes</taxon>
        <taxon>Rhizophydiales</taxon>
        <taxon>Rhizophydiales incertae sedis</taxon>
        <taxon>Polyrhizophydium</taxon>
    </lineage>
</organism>
<evidence type="ECO:0000313" key="2">
    <source>
        <dbReference type="Proteomes" id="UP001527925"/>
    </source>
</evidence>